<dbReference type="InterPro" id="IPR017806">
    <property type="entry name" value="EgtB"/>
</dbReference>
<evidence type="ECO:0000313" key="3">
    <source>
        <dbReference type="EMBL" id="RBA36948.1"/>
    </source>
</evidence>
<accession>A0A365PAL2</accession>
<dbReference type="NCBIfam" id="TIGR03440">
    <property type="entry name" value="egtB_TIGR03440"/>
    <property type="match status" value="1"/>
</dbReference>
<dbReference type="Gene3D" id="3.90.1580.10">
    <property type="entry name" value="paralog of FGE (formylglycine-generating enzyme)"/>
    <property type="match status" value="2"/>
</dbReference>
<dbReference type="InterPro" id="IPR051043">
    <property type="entry name" value="Sulfatase_Mod_Factor_Kinase"/>
</dbReference>
<protein>
    <submittedName>
        <fullName evidence="3">Ergothioneine biosynthesis protein EgtB</fullName>
    </submittedName>
</protein>
<name>A0A365PAL2_9ACTN</name>
<feature type="region of interest" description="Disordered" evidence="1">
    <location>
        <begin position="205"/>
        <end position="240"/>
    </location>
</feature>
<dbReference type="SUPFAM" id="SSF56436">
    <property type="entry name" value="C-type lectin-like"/>
    <property type="match status" value="1"/>
</dbReference>
<dbReference type="PANTHER" id="PTHR23150:SF36">
    <property type="entry name" value="HERCYNINE OXYGENASE"/>
    <property type="match status" value="1"/>
</dbReference>
<evidence type="ECO:0000259" key="2">
    <source>
        <dbReference type="Pfam" id="PF03781"/>
    </source>
</evidence>
<dbReference type="Proteomes" id="UP000252187">
    <property type="component" value="Unassembled WGS sequence"/>
</dbReference>
<dbReference type="PANTHER" id="PTHR23150">
    <property type="entry name" value="SULFATASE MODIFYING FACTOR 1, 2"/>
    <property type="match status" value="1"/>
</dbReference>
<organism evidence="3 4">
    <name type="scientific">Dietzia maris</name>
    <dbReference type="NCBI Taxonomy" id="37915"/>
    <lineage>
        <taxon>Bacteria</taxon>
        <taxon>Bacillati</taxon>
        <taxon>Actinomycetota</taxon>
        <taxon>Actinomycetes</taxon>
        <taxon>Mycobacteriales</taxon>
        <taxon>Dietziaceae</taxon>
        <taxon>Dietzia</taxon>
    </lineage>
</organism>
<gene>
    <name evidence="3" type="ORF">DQ226_08285</name>
</gene>
<proteinExistence type="predicted"/>
<evidence type="ECO:0000313" key="4">
    <source>
        <dbReference type="Proteomes" id="UP000252187"/>
    </source>
</evidence>
<feature type="domain" description="Sulfatase-modifying factor enzyme-like" evidence="2">
    <location>
        <begin position="224"/>
        <end position="374"/>
    </location>
</feature>
<feature type="region of interest" description="Disordered" evidence="1">
    <location>
        <begin position="1"/>
        <end position="24"/>
    </location>
</feature>
<feature type="domain" description="Sulfatase-modifying factor enzyme-like" evidence="2">
    <location>
        <begin position="395"/>
        <end position="469"/>
    </location>
</feature>
<dbReference type="Pfam" id="PF03781">
    <property type="entry name" value="FGE-sulfatase"/>
    <property type="match status" value="2"/>
</dbReference>
<comment type="caution">
    <text evidence="3">The sequence shown here is derived from an EMBL/GenBank/DDBJ whole genome shotgun (WGS) entry which is preliminary data.</text>
</comment>
<dbReference type="InterPro" id="IPR042095">
    <property type="entry name" value="SUMF_sf"/>
</dbReference>
<reference evidence="3 4" key="1">
    <citation type="submission" date="2018-06" db="EMBL/GenBank/DDBJ databases">
        <title>Whole genome sequencing of four bacterial strains from South Shetland trench revealing bio-synthetic gene clusters.</title>
        <authorList>
            <person name="Abdel-Mageed W.M."/>
            <person name="Lehri B."/>
            <person name="Jarmusch S.A."/>
            <person name="Miranda K."/>
            <person name="Goodfellow M."/>
            <person name="Jaspars M."/>
            <person name="Karlyshev A.V."/>
        </authorList>
    </citation>
    <scope>NUCLEOTIDE SEQUENCE [LARGE SCALE GENOMIC DNA]</scope>
    <source>
        <strain evidence="3 4">SST1</strain>
    </source>
</reference>
<dbReference type="InterPro" id="IPR005532">
    <property type="entry name" value="SUMF_dom"/>
</dbReference>
<dbReference type="InterPro" id="IPR016187">
    <property type="entry name" value="CTDL_fold"/>
</dbReference>
<dbReference type="AlphaFoldDB" id="A0A365PAL2"/>
<evidence type="ECO:0000256" key="1">
    <source>
        <dbReference type="SAM" id="MobiDB-lite"/>
    </source>
</evidence>
<dbReference type="GO" id="GO:0052699">
    <property type="term" value="P:ergothioneine biosynthetic process"/>
    <property type="evidence" value="ECO:0007669"/>
    <property type="project" value="InterPro"/>
</dbReference>
<feature type="compositionally biased region" description="Low complexity" evidence="1">
    <location>
        <begin position="220"/>
        <end position="235"/>
    </location>
</feature>
<dbReference type="EMBL" id="QNTT01000017">
    <property type="protein sequence ID" value="RBA36948.1"/>
    <property type="molecule type" value="Genomic_DNA"/>
</dbReference>
<sequence>MPSTTTHGGSHDSRNRRHHDRAESVVEKFQRVRGLTDLLASRLSPEDQIPQSMTAASPAAWHRAHTTWFFEEFVLGRLPGYTSPEPVFRFLFNSYYEAVGPRQPRPQRGLITRPSVAEIGDFRARIDEAVVDALEAGRVDERGLELLELGCHHEQQHQELLLMDIKHLFSHNPTDPVYVHRAADPAGAAPGETEWLAVAEGVAQVGSPAPGDSDVGDGSGATAAGPATATGPDTTFSYDNERPRHRVWIPGAEVATRQVTVGEWKQFMADGGYSRPDLWLSDGWAAVQAEGWDAPGYWRREDHSPVGRAADTATAAGPATAADGEWTTFTLSGRRPVVDAEPVIHVSFYEADAYARWAGARLPTEFEWEVATTGWEIRDELDPDRCHPRPAAERTIGGVWEWTASAYLPYPGFVTEEGAAGEYNGKFMSDQHVLRGGSAFTPAGHTRHTYRNFYPAASRWAAAGLRLAR</sequence>